<dbReference type="KEGG" id="mee:DA075_13560"/>
<dbReference type="EMBL" id="CP028843">
    <property type="protein sequence ID" value="AWB21819.1"/>
    <property type="molecule type" value="Genomic_DNA"/>
</dbReference>
<keyword evidence="10" id="KW-1185">Reference proteome</keyword>
<comment type="catalytic activity">
    <reaction evidence="3">
        <text>uridine(1911/1915/1917) in 23S rRNA = pseudouridine(1911/1915/1917) in 23S rRNA</text>
        <dbReference type="Rhea" id="RHEA:42524"/>
        <dbReference type="Rhea" id="RHEA-COMP:10097"/>
        <dbReference type="Rhea" id="RHEA-COMP:10098"/>
        <dbReference type="ChEBI" id="CHEBI:65314"/>
        <dbReference type="ChEBI" id="CHEBI:65315"/>
        <dbReference type="EC" id="5.4.99.23"/>
    </reaction>
</comment>
<dbReference type="GO" id="GO:0000455">
    <property type="term" value="P:enzyme-directed rRNA pseudouridine synthesis"/>
    <property type="evidence" value="ECO:0007669"/>
    <property type="project" value="UniProtKB-ARBA"/>
</dbReference>
<evidence type="ECO:0000313" key="9">
    <source>
        <dbReference type="EMBL" id="AWB21819.1"/>
    </source>
</evidence>
<evidence type="ECO:0000313" key="10">
    <source>
        <dbReference type="Proteomes" id="UP000244755"/>
    </source>
</evidence>
<dbReference type="InterPro" id="IPR036986">
    <property type="entry name" value="S4_RNA-bd_sf"/>
</dbReference>
<dbReference type="GO" id="GO:0160140">
    <property type="term" value="F:23S rRNA pseudouridine(1911/1915/1917) synthase activity"/>
    <property type="evidence" value="ECO:0007669"/>
    <property type="project" value="UniProtKB-EC"/>
</dbReference>
<reference evidence="9 10" key="1">
    <citation type="submission" date="2018-04" db="EMBL/GenBank/DDBJ databases">
        <title>Methylobacterium sp. PR1016A genome.</title>
        <authorList>
            <person name="Park W."/>
        </authorList>
    </citation>
    <scope>NUCLEOTIDE SEQUENCE [LARGE SCALE GENOMIC DNA]</scope>
    <source>
        <strain evidence="9 10">PR1016A</strain>
    </source>
</reference>
<dbReference type="Gene3D" id="3.30.2350.10">
    <property type="entry name" value="Pseudouridine synthase"/>
    <property type="match status" value="1"/>
</dbReference>
<dbReference type="InterPro" id="IPR050188">
    <property type="entry name" value="RluA_PseudoU_synthase"/>
</dbReference>
<dbReference type="EC" id="5.4.99.-" evidence="6"/>
<keyword evidence="5" id="KW-0694">RNA-binding</keyword>
<dbReference type="InterPro" id="IPR020103">
    <property type="entry name" value="PsdUridine_synth_cat_dom_sf"/>
</dbReference>
<gene>
    <name evidence="9" type="ORF">DA075_13560</name>
</gene>
<proteinExistence type="inferred from homology"/>
<dbReference type="PANTHER" id="PTHR21600">
    <property type="entry name" value="MITOCHONDRIAL RNA PSEUDOURIDINE SYNTHASE"/>
    <property type="match status" value="1"/>
</dbReference>
<evidence type="ECO:0000256" key="1">
    <source>
        <dbReference type="ARBA" id="ARBA00010876"/>
    </source>
</evidence>
<feature type="active site" evidence="4">
    <location>
        <position position="180"/>
    </location>
</feature>
<dbReference type="GO" id="GO:0003723">
    <property type="term" value="F:RNA binding"/>
    <property type="evidence" value="ECO:0007669"/>
    <property type="project" value="UniProtKB-KW"/>
</dbReference>
<dbReference type="InterPro" id="IPR006145">
    <property type="entry name" value="PsdUridine_synth_RsuA/RluA"/>
</dbReference>
<accession>A0A2R4WJW8</accession>
<protein>
    <recommendedName>
        <fullName evidence="6">Pseudouridine synthase</fullName>
        <ecNumber evidence="6">5.4.99.-</ecNumber>
    </recommendedName>
</protein>
<evidence type="ECO:0000256" key="3">
    <source>
        <dbReference type="ARBA" id="ARBA00036882"/>
    </source>
</evidence>
<dbReference type="InterPro" id="IPR002942">
    <property type="entry name" value="S4_RNA-bd"/>
</dbReference>
<organism evidence="9 10">
    <name type="scientific">Methylobacterium currus</name>
    <dbReference type="NCBI Taxonomy" id="2051553"/>
    <lineage>
        <taxon>Bacteria</taxon>
        <taxon>Pseudomonadati</taxon>
        <taxon>Pseudomonadota</taxon>
        <taxon>Alphaproteobacteria</taxon>
        <taxon>Hyphomicrobiales</taxon>
        <taxon>Methylobacteriaceae</taxon>
        <taxon>Methylobacterium</taxon>
    </lineage>
</organism>
<dbReference type="AlphaFoldDB" id="A0A2R4WJW8"/>
<dbReference type="Pfam" id="PF01479">
    <property type="entry name" value="S4"/>
    <property type="match status" value="1"/>
</dbReference>
<evidence type="ECO:0000256" key="2">
    <source>
        <dbReference type="ARBA" id="ARBA00023235"/>
    </source>
</evidence>
<feature type="domain" description="RNA-binding S4" evidence="8">
    <location>
        <begin position="55"/>
        <end position="116"/>
    </location>
</feature>
<dbReference type="Proteomes" id="UP000244755">
    <property type="component" value="Chromosome 1"/>
</dbReference>
<sequence>MGACRAGWRRYSDGPGRAQARNRIPATFSTEASGVVVLSEADVRDGVIPPGEGSERLDRALARLWPDLSRSRLQALIRDGQVTLEGAAAGDPSAKVVGGQRVAVTVPPPRPAEPEPEARDLAVVHEDDDLIVIDKPAGLVVHPGAGNDRGTLVNALLAHCGASLSGIGGVARPGIVHRLDKDTTGLMVVAKTDLAHQDLSAQFADHGRTGPLERAYLALVWGLPAPATGTIDAALARSERNREKIVVVREGRGRHAITHYRLEAALGTQEPVGLVRCRLETGRTHQIRVHLAHRGHPLLGDAVYGAAFRTKANRLGAEARAALDALGRQALHAALLGFRHPRTGESLRFESPPPADMARLIAALTP</sequence>
<comment type="catalytic activity">
    <reaction evidence="6">
        <text>a uridine in RNA = a pseudouridine in RNA</text>
        <dbReference type="Rhea" id="RHEA:48348"/>
        <dbReference type="Rhea" id="RHEA-COMP:12068"/>
        <dbReference type="Rhea" id="RHEA-COMP:12069"/>
        <dbReference type="ChEBI" id="CHEBI:65314"/>
        <dbReference type="ChEBI" id="CHEBI:65315"/>
    </reaction>
</comment>
<dbReference type="NCBIfam" id="TIGR00005">
    <property type="entry name" value="rluA_subfam"/>
    <property type="match status" value="1"/>
</dbReference>
<dbReference type="SMART" id="SM00363">
    <property type="entry name" value="S4"/>
    <property type="match status" value="1"/>
</dbReference>
<feature type="region of interest" description="Disordered" evidence="7">
    <location>
        <begin position="1"/>
        <end position="20"/>
    </location>
</feature>
<dbReference type="OrthoDB" id="9807829at2"/>
<dbReference type="InterPro" id="IPR006224">
    <property type="entry name" value="PsdUridine_synth_RluA-like_CS"/>
</dbReference>
<dbReference type="PROSITE" id="PS50889">
    <property type="entry name" value="S4"/>
    <property type="match status" value="1"/>
</dbReference>
<comment type="similarity">
    <text evidence="1 6">Belongs to the pseudouridine synthase RluA family.</text>
</comment>
<evidence type="ECO:0000256" key="6">
    <source>
        <dbReference type="RuleBase" id="RU362028"/>
    </source>
</evidence>
<comment type="function">
    <text evidence="6">Responsible for synthesis of pseudouridine from uracil.</text>
</comment>
<dbReference type="PANTHER" id="PTHR21600:SF44">
    <property type="entry name" value="RIBOSOMAL LARGE SUBUNIT PSEUDOURIDINE SYNTHASE D"/>
    <property type="match status" value="1"/>
</dbReference>
<evidence type="ECO:0000259" key="8">
    <source>
        <dbReference type="SMART" id="SM00363"/>
    </source>
</evidence>
<dbReference type="Gene3D" id="3.10.290.10">
    <property type="entry name" value="RNA-binding S4 domain"/>
    <property type="match status" value="1"/>
</dbReference>
<dbReference type="CDD" id="cd00165">
    <property type="entry name" value="S4"/>
    <property type="match status" value="1"/>
</dbReference>
<dbReference type="SUPFAM" id="SSF55120">
    <property type="entry name" value="Pseudouridine synthase"/>
    <property type="match status" value="1"/>
</dbReference>
<dbReference type="PROSITE" id="PS01129">
    <property type="entry name" value="PSI_RLU"/>
    <property type="match status" value="1"/>
</dbReference>
<dbReference type="Pfam" id="PF00849">
    <property type="entry name" value="PseudoU_synth_2"/>
    <property type="match status" value="1"/>
</dbReference>
<evidence type="ECO:0000256" key="4">
    <source>
        <dbReference type="PIRSR" id="PIRSR606225-1"/>
    </source>
</evidence>
<dbReference type="SUPFAM" id="SSF55174">
    <property type="entry name" value="Alpha-L RNA-binding motif"/>
    <property type="match status" value="1"/>
</dbReference>
<evidence type="ECO:0000256" key="7">
    <source>
        <dbReference type="SAM" id="MobiDB-lite"/>
    </source>
</evidence>
<keyword evidence="2 6" id="KW-0413">Isomerase</keyword>
<dbReference type="InterPro" id="IPR006225">
    <property type="entry name" value="PsdUridine_synth_RluC/D"/>
</dbReference>
<dbReference type="CDD" id="cd02869">
    <property type="entry name" value="PseudoU_synth_RluA_like"/>
    <property type="match status" value="1"/>
</dbReference>
<evidence type="ECO:0000256" key="5">
    <source>
        <dbReference type="PROSITE-ProRule" id="PRU00182"/>
    </source>
</evidence>
<name>A0A2R4WJW8_9HYPH</name>